<dbReference type="AlphaFoldDB" id="A0A7S1QIW7"/>
<evidence type="ECO:0000256" key="1">
    <source>
        <dbReference type="SAM" id="MobiDB-lite"/>
    </source>
</evidence>
<name>A0A7S1QIW7_NEODS</name>
<evidence type="ECO:0000313" key="2">
    <source>
        <dbReference type="EMBL" id="CAD9140281.1"/>
    </source>
</evidence>
<feature type="compositionally biased region" description="Basic and acidic residues" evidence="1">
    <location>
        <begin position="158"/>
        <end position="168"/>
    </location>
</feature>
<feature type="compositionally biased region" description="Low complexity" evidence="1">
    <location>
        <begin position="244"/>
        <end position="256"/>
    </location>
</feature>
<reference evidence="2" key="1">
    <citation type="submission" date="2021-01" db="EMBL/GenBank/DDBJ databases">
        <authorList>
            <person name="Corre E."/>
            <person name="Pelletier E."/>
            <person name="Niang G."/>
            <person name="Scheremetjew M."/>
            <person name="Finn R."/>
            <person name="Kale V."/>
            <person name="Holt S."/>
            <person name="Cochrane G."/>
            <person name="Meng A."/>
            <person name="Brown T."/>
            <person name="Cohen L."/>
        </authorList>
    </citation>
    <scope>NUCLEOTIDE SEQUENCE</scope>
    <source>
        <strain evidence="2">CCAP 1951/1</strain>
    </source>
</reference>
<feature type="compositionally biased region" description="Low complexity" evidence="1">
    <location>
        <begin position="213"/>
        <end position="223"/>
    </location>
</feature>
<gene>
    <name evidence="2" type="ORF">NDES1114_LOCUS27303</name>
</gene>
<proteinExistence type="predicted"/>
<feature type="region of interest" description="Disordered" evidence="1">
    <location>
        <begin position="192"/>
        <end position="256"/>
    </location>
</feature>
<sequence>MAELFESITEGGYYQPFGGLTPEQEQCRDFTKKHLDDLLCARQREKYVKEVTVCACGFGPADEDEPMDVSNFSQLQFFEPYTNDLVFFVDKFDFVVLCVAHAVCKIHPGFEDRYKAAILASMTFKHLFTPAAPAQVLDLRQPTTPRTIGESLPLSPARVREDREESYRTRRRSFANAVRAELAALEAEQLEAEKARGEHPSVMGWEEEERARQQQPEQQGSESAEQDQQVGPPNEPASDASTPAAGAGEAAAAEGA</sequence>
<organism evidence="2">
    <name type="scientific">Neobodo designis</name>
    <name type="common">Flagellated protozoan</name>
    <name type="synonym">Bodo designis</name>
    <dbReference type="NCBI Taxonomy" id="312471"/>
    <lineage>
        <taxon>Eukaryota</taxon>
        <taxon>Discoba</taxon>
        <taxon>Euglenozoa</taxon>
        <taxon>Kinetoplastea</taxon>
        <taxon>Metakinetoplastina</taxon>
        <taxon>Neobodonida</taxon>
        <taxon>Neobodo</taxon>
    </lineage>
</organism>
<feature type="region of interest" description="Disordered" evidence="1">
    <location>
        <begin position="140"/>
        <end position="171"/>
    </location>
</feature>
<accession>A0A7S1QIW7</accession>
<protein>
    <submittedName>
        <fullName evidence="2">Uncharacterized protein</fullName>
    </submittedName>
</protein>
<dbReference type="EMBL" id="HBGF01040774">
    <property type="protein sequence ID" value="CAD9140281.1"/>
    <property type="molecule type" value="Transcribed_RNA"/>
</dbReference>